<evidence type="ECO:0000256" key="2">
    <source>
        <dbReference type="ARBA" id="ARBA00022692"/>
    </source>
</evidence>
<keyword evidence="2" id="KW-0812">Transmembrane</keyword>
<dbReference type="NCBIfam" id="TIGR01352">
    <property type="entry name" value="tonB_Cterm"/>
    <property type="match status" value="1"/>
</dbReference>
<evidence type="ECO:0000256" key="4">
    <source>
        <dbReference type="ARBA" id="ARBA00023136"/>
    </source>
</evidence>
<gene>
    <name evidence="8" type="ORF">TPR58_10230</name>
</gene>
<accession>A0ABV0B7I7</accession>
<reference evidence="8 9" key="1">
    <citation type="submission" date="2024-05" db="EMBL/GenBank/DDBJ databases">
        <title>Sphingomonas sp. HF-S3 16S ribosomal RNA gene Genome sequencing and assembly.</title>
        <authorList>
            <person name="Lee H."/>
        </authorList>
    </citation>
    <scope>NUCLEOTIDE SEQUENCE [LARGE SCALE GENOMIC DNA]</scope>
    <source>
        <strain evidence="8 9">HF-S3</strain>
    </source>
</reference>
<evidence type="ECO:0000256" key="1">
    <source>
        <dbReference type="ARBA" id="ARBA00004167"/>
    </source>
</evidence>
<evidence type="ECO:0000259" key="7">
    <source>
        <dbReference type="PROSITE" id="PS52015"/>
    </source>
</evidence>
<feature type="chain" id="PRO_5045963594" evidence="6">
    <location>
        <begin position="19"/>
        <end position="292"/>
    </location>
</feature>
<comment type="caution">
    <text evidence="8">The sequence shown here is derived from an EMBL/GenBank/DDBJ whole genome shotgun (WGS) entry which is preliminary data.</text>
</comment>
<keyword evidence="3" id="KW-1133">Transmembrane helix</keyword>
<evidence type="ECO:0000256" key="6">
    <source>
        <dbReference type="SAM" id="SignalP"/>
    </source>
</evidence>
<protein>
    <submittedName>
        <fullName evidence="8">Energy transducer TonB</fullName>
    </submittedName>
</protein>
<comment type="subcellular location">
    <subcellularLocation>
        <location evidence="1">Membrane</location>
        <topology evidence="1">Single-pass membrane protein</topology>
    </subcellularLocation>
</comment>
<feature type="domain" description="TonB C-terminal" evidence="7">
    <location>
        <begin position="24"/>
        <end position="115"/>
    </location>
</feature>
<feature type="region of interest" description="Disordered" evidence="5">
    <location>
        <begin position="268"/>
        <end position="292"/>
    </location>
</feature>
<organism evidence="8 9">
    <name type="scientific">Sphingomonas rustica</name>
    <dbReference type="NCBI Taxonomy" id="3103142"/>
    <lineage>
        <taxon>Bacteria</taxon>
        <taxon>Pseudomonadati</taxon>
        <taxon>Pseudomonadota</taxon>
        <taxon>Alphaproteobacteria</taxon>
        <taxon>Sphingomonadales</taxon>
        <taxon>Sphingomonadaceae</taxon>
        <taxon>Sphingomonas</taxon>
    </lineage>
</organism>
<dbReference type="Proteomes" id="UP001427805">
    <property type="component" value="Unassembled WGS sequence"/>
</dbReference>
<evidence type="ECO:0000313" key="8">
    <source>
        <dbReference type="EMBL" id="MEN3747545.1"/>
    </source>
</evidence>
<dbReference type="Pfam" id="PF03544">
    <property type="entry name" value="TonB_C"/>
    <property type="match status" value="1"/>
</dbReference>
<dbReference type="EMBL" id="JBDIZK010000005">
    <property type="protein sequence ID" value="MEN3747545.1"/>
    <property type="molecule type" value="Genomic_DNA"/>
</dbReference>
<dbReference type="PROSITE" id="PS52015">
    <property type="entry name" value="TONB_CTD"/>
    <property type="match status" value="1"/>
</dbReference>
<sequence>MATMMLALALYAAMPAGAASDPAPRPIDDPATWVTPADYPAAARRANMQGTSAVRLAVDESGGVTGCEVTASSGWALLDAQSCGLLRQRARFAPAAVRGRKVASVWQSKFTWRMPSAPAMLGNWARATRMVVDPSGAVPSCSMQASGPATQADYCLAVRFLVPAGRTALLGGAQPAAIEVRELHTVDGGQAPDMGDTVGQEVLFTSRIRYAVDAAGQITRCTIEQSKGTDSFHMLDGGCDPSLDYAASAGTAGQGRRVTLTRIVLRQRLDAPAAPRPKPPAPFQPRPGEIIT</sequence>
<dbReference type="SUPFAM" id="SSF74653">
    <property type="entry name" value="TolA/TonB C-terminal domain"/>
    <property type="match status" value="1"/>
</dbReference>
<keyword evidence="4" id="KW-0472">Membrane</keyword>
<dbReference type="Gene3D" id="3.30.1150.10">
    <property type="match status" value="1"/>
</dbReference>
<feature type="compositionally biased region" description="Pro residues" evidence="5">
    <location>
        <begin position="274"/>
        <end position="285"/>
    </location>
</feature>
<dbReference type="InterPro" id="IPR006260">
    <property type="entry name" value="TonB/TolA_C"/>
</dbReference>
<name>A0ABV0B7I7_9SPHN</name>
<proteinExistence type="predicted"/>
<keyword evidence="9" id="KW-1185">Reference proteome</keyword>
<evidence type="ECO:0000256" key="3">
    <source>
        <dbReference type="ARBA" id="ARBA00022989"/>
    </source>
</evidence>
<evidence type="ECO:0000256" key="5">
    <source>
        <dbReference type="SAM" id="MobiDB-lite"/>
    </source>
</evidence>
<evidence type="ECO:0000313" key="9">
    <source>
        <dbReference type="Proteomes" id="UP001427805"/>
    </source>
</evidence>
<keyword evidence="6" id="KW-0732">Signal</keyword>
<dbReference type="InterPro" id="IPR037682">
    <property type="entry name" value="TonB_C"/>
</dbReference>
<feature type="signal peptide" evidence="6">
    <location>
        <begin position="1"/>
        <end position="18"/>
    </location>
</feature>
<dbReference type="RefSeq" id="WP_346246545.1">
    <property type="nucleotide sequence ID" value="NZ_JBDIZK010000005.1"/>
</dbReference>